<evidence type="ECO:0000256" key="1">
    <source>
        <dbReference type="ARBA" id="ARBA00008005"/>
    </source>
</evidence>
<reference evidence="4 5" key="1">
    <citation type="submission" date="2017-03" db="EMBL/GenBank/DDBJ databases">
        <title>Genome sequence of Clostridium oryzae DSM 28571.</title>
        <authorList>
            <person name="Poehlein A."/>
            <person name="Daniel R."/>
        </authorList>
    </citation>
    <scope>NUCLEOTIDE SEQUENCE [LARGE SCALE GENOMIC DNA]</scope>
    <source>
        <strain evidence="4 5">DSM 28571</strain>
    </source>
</reference>
<dbReference type="Gene3D" id="3.40.50.11790">
    <property type="match status" value="1"/>
</dbReference>
<organism evidence="4 5">
    <name type="scientific">Clostridium oryzae</name>
    <dbReference type="NCBI Taxonomy" id="1450648"/>
    <lineage>
        <taxon>Bacteria</taxon>
        <taxon>Bacillati</taxon>
        <taxon>Bacillota</taxon>
        <taxon>Clostridia</taxon>
        <taxon>Eubacteriales</taxon>
        <taxon>Clostridiaceae</taxon>
        <taxon>Clostridium</taxon>
    </lineage>
</organism>
<evidence type="ECO:0000313" key="5">
    <source>
        <dbReference type="Proteomes" id="UP000190080"/>
    </source>
</evidence>
<protein>
    <submittedName>
        <fullName evidence="4">Phage tail sheath protein</fullName>
    </submittedName>
</protein>
<dbReference type="Pfam" id="PF17482">
    <property type="entry name" value="Phage_sheath_1C"/>
    <property type="match status" value="1"/>
</dbReference>
<accession>A0A1V4IEN7</accession>
<sequence>MGLPNIEILFKTVASNAIERGDRGLVALILKDAAAATLTNPIKMTSIGDIPAALSDENKGHIERAFMGYQNPPKQVIAYVIAADAKDYTKAQTALEAIKWDYIAVPQITTDEVTAFAQWIKDCRDTKGLKVKAILPNCTADHEGIINFATDDVRVGDTTYTAAQYCSRIAGLIAGTPLSMSATYAVLPEVDDVPHHTKNEFDALVDAGKFVLMNDGEKVKAARAVNSLVTTTQSKGSDFKKIKIVDIMDLLYSDIRKTTEDNYIGKVANNYDNKCILITAINSYLQELENELLLDKGKNDVGIDVDAQKAYLKAKGENVDSLKEQDIKEANTGSNVYLAGNIKILDAMEDLALNLYI</sequence>
<keyword evidence="5" id="KW-1185">Reference proteome</keyword>
<evidence type="ECO:0000259" key="3">
    <source>
        <dbReference type="Pfam" id="PF17482"/>
    </source>
</evidence>
<evidence type="ECO:0000259" key="2">
    <source>
        <dbReference type="Pfam" id="PF04984"/>
    </source>
</evidence>
<dbReference type="Gene3D" id="3.30.1370.220">
    <property type="match status" value="1"/>
</dbReference>
<dbReference type="RefSeq" id="WP_079427035.1">
    <property type="nucleotide sequence ID" value="NZ_MZGV01000056.1"/>
</dbReference>
<dbReference type="OrthoDB" id="89060at2"/>
<dbReference type="STRING" id="1450648.CLORY_35910"/>
<dbReference type="InterPro" id="IPR035089">
    <property type="entry name" value="Phage_sheath_subtilisin"/>
</dbReference>
<dbReference type="InterPro" id="IPR020287">
    <property type="entry name" value="Tail_sheath_C"/>
</dbReference>
<name>A0A1V4IEN7_9CLOT</name>
<dbReference type="EMBL" id="MZGV01000056">
    <property type="protein sequence ID" value="OPJ58441.1"/>
    <property type="molecule type" value="Genomic_DNA"/>
</dbReference>
<feature type="domain" description="Tail sheath protein subtilisin-like" evidence="2">
    <location>
        <begin position="83"/>
        <end position="226"/>
    </location>
</feature>
<proteinExistence type="inferred from homology"/>
<gene>
    <name evidence="4" type="ORF">CLORY_35910</name>
</gene>
<comment type="similarity">
    <text evidence="1">Belongs to the myoviridae tail sheath protein family.</text>
</comment>
<dbReference type="Pfam" id="PF04984">
    <property type="entry name" value="Phage_sheath_1"/>
    <property type="match status" value="1"/>
</dbReference>
<evidence type="ECO:0000313" key="4">
    <source>
        <dbReference type="EMBL" id="OPJ58441.1"/>
    </source>
</evidence>
<comment type="caution">
    <text evidence="4">The sequence shown here is derived from an EMBL/GenBank/DDBJ whole genome shotgun (WGS) entry which is preliminary data.</text>
</comment>
<feature type="domain" description="Tail sheath protein C-terminal" evidence="3">
    <location>
        <begin position="234"/>
        <end position="357"/>
    </location>
</feature>
<dbReference type="Proteomes" id="UP000190080">
    <property type="component" value="Unassembled WGS sequence"/>
</dbReference>
<dbReference type="AlphaFoldDB" id="A0A1V4IEN7"/>